<organism evidence="6 7">
    <name type="scientific">Rhodopirellula islandica</name>
    <dbReference type="NCBI Taxonomy" id="595434"/>
    <lineage>
        <taxon>Bacteria</taxon>
        <taxon>Pseudomonadati</taxon>
        <taxon>Planctomycetota</taxon>
        <taxon>Planctomycetia</taxon>
        <taxon>Pirellulales</taxon>
        <taxon>Pirellulaceae</taxon>
        <taxon>Rhodopirellula</taxon>
    </lineage>
</organism>
<dbReference type="Pfam" id="PF03965">
    <property type="entry name" value="Penicillinase_R"/>
    <property type="match status" value="1"/>
</dbReference>
<keyword evidence="7" id="KW-1185">Reference proteome</keyword>
<comment type="caution">
    <text evidence="6">The sequence shown here is derived from an EMBL/GenBank/DDBJ whole genome shotgun (WGS) entry which is preliminary data.</text>
</comment>
<name>A0A0J1BBU7_RHOIS</name>
<dbReference type="OrthoDB" id="214792at2"/>
<keyword evidence="4" id="KW-0804">Transcription</keyword>
<comment type="similarity">
    <text evidence="1">Belongs to the BlaI transcriptional regulatory family.</text>
</comment>
<dbReference type="RefSeq" id="WP_083434992.1">
    <property type="nucleotide sequence ID" value="NZ_LECT01000029.1"/>
</dbReference>
<evidence type="ECO:0000256" key="4">
    <source>
        <dbReference type="ARBA" id="ARBA00023163"/>
    </source>
</evidence>
<dbReference type="STRING" id="595434.RISK_003716"/>
<evidence type="ECO:0000256" key="3">
    <source>
        <dbReference type="ARBA" id="ARBA00023125"/>
    </source>
</evidence>
<sequence>MTKSTPPPLTESQREVMEIFWKHGEATVSEVREYLAGLGRHVARNTVQTTIVRLEAKGWAKHRECGRTFVYSAAQPQTRSLGVKVAQMVDRFFAGSPEDMVTALIEYRGLTEEEATRITAMIDEAAGKAKESAPKKTKSKSTQKRGR</sequence>
<protein>
    <submittedName>
        <fullName evidence="6">Transcriptional repressor, BlaI/MecI family</fullName>
    </submittedName>
</protein>
<evidence type="ECO:0000256" key="1">
    <source>
        <dbReference type="ARBA" id="ARBA00011046"/>
    </source>
</evidence>
<gene>
    <name evidence="6" type="ORF">RISK_003716</name>
</gene>
<dbReference type="Gene3D" id="1.10.4040.10">
    <property type="entry name" value="Penicillinase repressor domain"/>
    <property type="match status" value="1"/>
</dbReference>
<dbReference type="GO" id="GO:0045892">
    <property type="term" value="P:negative regulation of DNA-templated transcription"/>
    <property type="evidence" value="ECO:0007669"/>
    <property type="project" value="InterPro"/>
</dbReference>
<evidence type="ECO:0000313" key="7">
    <source>
        <dbReference type="Proteomes" id="UP000036367"/>
    </source>
</evidence>
<dbReference type="PIRSF" id="PIRSF019455">
    <property type="entry name" value="CopR_AtkY"/>
    <property type="match status" value="1"/>
</dbReference>
<dbReference type="GO" id="GO:0003677">
    <property type="term" value="F:DNA binding"/>
    <property type="evidence" value="ECO:0007669"/>
    <property type="project" value="UniProtKB-KW"/>
</dbReference>
<dbReference type="Proteomes" id="UP000036367">
    <property type="component" value="Unassembled WGS sequence"/>
</dbReference>
<evidence type="ECO:0000313" key="6">
    <source>
        <dbReference type="EMBL" id="KLU04130.1"/>
    </source>
</evidence>
<accession>A0A0J1BBU7</accession>
<reference evidence="6" key="1">
    <citation type="submission" date="2015-05" db="EMBL/GenBank/DDBJ databases">
        <title>Permanent draft genome of Rhodopirellula islandicus K833.</title>
        <authorList>
            <person name="Kizina J."/>
            <person name="Richter M."/>
            <person name="Glockner F.O."/>
            <person name="Harder J."/>
        </authorList>
    </citation>
    <scope>NUCLEOTIDE SEQUENCE [LARGE SCALE GENOMIC DNA]</scope>
    <source>
        <strain evidence="6">K833</strain>
    </source>
</reference>
<dbReference type="InterPro" id="IPR005650">
    <property type="entry name" value="BlaI_family"/>
</dbReference>
<feature type="compositionally biased region" description="Basic and acidic residues" evidence="5">
    <location>
        <begin position="125"/>
        <end position="134"/>
    </location>
</feature>
<dbReference type="InterPro" id="IPR036388">
    <property type="entry name" value="WH-like_DNA-bd_sf"/>
</dbReference>
<dbReference type="InterPro" id="IPR036390">
    <property type="entry name" value="WH_DNA-bd_sf"/>
</dbReference>
<feature type="region of interest" description="Disordered" evidence="5">
    <location>
        <begin position="125"/>
        <end position="147"/>
    </location>
</feature>
<feature type="compositionally biased region" description="Basic residues" evidence="5">
    <location>
        <begin position="135"/>
        <end position="147"/>
    </location>
</feature>
<dbReference type="PATRIC" id="fig|595434.4.peg.3532"/>
<keyword evidence="3" id="KW-0238">DNA-binding</keyword>
<dbReference type="Gene3D" id="1.10.10.10">
    <property type="entry name" value="Winged helix-like DNA-binding domain superfamily/Winged helix DNA-binding domain"/>
    <property type="match status" value="1"/>
</dbReference>
<keyword evidence="2" id="KW-0805">Transcription regulation</keyword>
<evidence type="ECO:0000256" key="5">
    <source>
        <dbReference type="SAM" id="MobiDB-lite"/>
    </source>
</evidence>
<dbReference type="EMBL" id="LECT01000029">
    <property type="protein sequence ID" value="KLU04130.1"/>
    <property type="molecule type" value="Genomic_DNA"/>
</dbReference>
<proteinExistence type="inferred from homology"/>
<evidence type="ECO:0000256" key="2">
    <source>
        <dbReference type="ARBA" id="ARBA00023015"/>
    </source>
</evidence>
<dbReference type="SUPFAM" id="SSF46785">
    <property type="entry name" value="Winged helix' DNA-binding domain"/>
    <property type="match status" value="1"/>
</dbReference>
<dbReference type="AlphaFoldDB" id="A0A0J1BBU7"/>